<gene>
    <name evidence="11" type="ORF">BO70DRAFT_383139</name>
</gene>
<dbReference type="Proteomes" id="UP000247233">
    <property type="component" value="Unassembled WGS sequence"/>
</dbReference>
<evidence type="ECO:0000256" key="1">
    <source>
        <dbReference type="ARBA" id="ARBA00004090"/>
    </source>
</evidence>
<feature type="transmembrane region" description="Helical" evidence="10">
    <location>
        <begin position="488"/>
        <end position="506"/>
    </location>
</feature>
<evidence type="ECO:0000256" key="2">
    <source>
        <dbReference type="ARBA" id="ARBA00004604"/>
    </source>
</evidence>
<name>A0A317UYB8_9EURO</name>
<keyword evidence="7" id="KW-0175">Coiled coil</keyword>
<keyword evidence="10" id="KW-0812">Transmembrane</keyword>
<dbReference type="GeneID" id="37067808"/>
<dbReference type="AlphaFoldDB" id="A0A317UYB8"/>
<keyword evidence="12" id="KW-1185">Reference proteome</keyword>
<comment type="similarity">
    <text evidence="3">Belongs to the CGR1 family.</text>
</comment>
<evidence type="ECO:0000256" key="6">
    <source>
        <dbReference type="ARBA" id="ARBA00022552"/>
    </source>
</evidence>
<dbReference type="OrthoDB" id="5419542at2759"/>
<comment type="caution">
    <text evidence="11">The sequence shown here is derived from an EMBL/GenBank/DDBJ whole genome shotgun (WGS) entry which is preliminary data.</text>
</comment>
<feature type="compositionally biased region" description="Basic and acidic residues" evidence="9">
    <location>
        <begin position="274"/>
        <end position="288"/>
    </location>
</feature>
<feature type="region of interest" description="Disordered" evidence="9">
    <location>
        <begin position="230"/>
        <end position="289"/>
    </location>
</feature>
<dbReference type="RefSeq" id="XP_025394770.1">
    <property type="nucleotide sequence ID" value="XM_025545571.1"/>
</dbReference>
<evidence type="ECO:0000256" key="8">
    <source>
        <dbReference type="ARBA" id="ARBA00023242"/>
    </source>
</evidence>
<feature type="compositionally biased region" description="Basic and acidic residues" evidence="9">
    <location>
        <begin position="39"/>
        <end position="91"/>
    </location>
</feature>
<accession>A0A317UYB8</accession>
<evidence type="ECO:0000256" key="5">
    <source>
        <dbReference type="ARBA" id="ARBA00022517"/>
    </source>
</evidence>
<dbReference type="GO" id="GO:0006364">
    <property type="term" value="P:rRNA processing"/>
    <property type="evidence" value="ECO:0007669"/>
    <property type="project" value="UniProtKB-KW"/>
</dbReference>
<evidence type="ECO:0000313" key="12">
    <source>
        <dbReference type="Proteomes" id="UP000247233"/>
    </source>
</evidence>
<dbReference type="EMBL" id="MSFL01000046">
    <property type="protein sequence ID" value="PWY66349.1"/>
    <property type="molecule type" value="Genomic_DNA"/>
</dbReference>
<dbReference type="Pfam" id="PF03879">
    <property type="entry name" value="Cgr1"/>
    <property type="match status" value="1"/>
</dbReference>
<evidence type="ECO:0000256" key="3">
    <source>
        <dbReference type="ARBA" id="ARBA00007869"/>
    </source>
</evidence>
<evidence type="ECO:0000256" key="4">
    <source>
        <dbReference type="ARBA" id="ARBA00013564"/>
    </source>
</evidence>
<dbReference type="InterPro" id="IPR005579">
    <property type="entry name" value="Cgr1-like"/>
</dbReference>
<organism evidence="11 12">
    <name type="scientific">Aspergillus heteromorphus CBS 117.55</name>
    <dbReference type="NCBI Taxonomy" id="1448321"/>
    <lineage>
        <taxon>Eukaryota</taxon>
        <taxon>Fungi</taxon>
        <taxon>Dikarya</taxon>
        <taxon>Ascomycota</taxon>
        <taxon>Pezizomycotina</taxon>
        <taxon>Eurotiomycetes</taxon>
        <taxon>Eurotiomycetidae</taxon>
        <taxon>Eurotiales</taxon>
        <taxon>Aspergillaceae</taxon>
        <taxon>Aspergillus</taxon>
        <taxon>Aspergillus subgen. Circumdati</taxon>
    </lineage>
</organism>
<dbReference type="VEuPathDB" id="FungiDB:BO70DRAFT_383139"/>
<evidence type="ECO:0000256" key="7">
    <source>
        <dbReference type="ARBA" id="ARBA00023054"/>
    </source>
</evidence>
<dbReference type="GO" id="GO:0005730">
    <property type="term" value="C:nucleolus"/>
    <property type="evidence" value="ECO:0007669"/>
    <property type="project" value="UniProtKB-SubCell"/>
</dbReference>
<sequence>MSSASPVSAPPTGMRKNGKNWHDTKKPFRPTAGMTSYAKRLEARKHQEAVKEHERELKEEKEAERKAHIQRIKDRRAAKEEKERYEKMAEKMHRKRVERLKRREKRNKLLNSNASDQTIPASRAETGAISRGIQGIVGVLLVMLPYPSKQLSACPPPAHGSGATKVPSSQPPGDSNPVAREAQVGSIQPHYGRNYDKVSQLSDPHTLDVIGEQPQNHLYLAFDVPRLDRVKSSNSRPKHKHKHSKSSDSRLPRRMNNITSSAGARGLLPTWTGSKEKNHDADVRDKGDGGLYRPMMQEASLSRWGSESTAALDTGRRMGGLLEGADPNNNVGPIRRHEIRSMKTLEQVRSRRKRGEEYLRSALSRVGSLATDITRRLDYTYYNLLEKIAALNSTISSFQELSSSTAALFDDFQRETSGLDQEIRKQIGELKEFHSQLERIKALEERMKTGKIRADALGKRLEAMRHEIDRWDKKEMEWQSWVKRRLRIFWTVVICGLLTALLAVTIRNWPTVVTPNHPETFSQSLILANSSHTLPPSLIANKFQAARGTRGRDTRLTILIVIAMAILGG</sequence>
<keyword evidence="10" id="KW-1133">Transmembrane helix</keyword>
<evidence type="ECO:0000313" key="11">
    <source>
        <dbReference type="EMBL" id="PWY66349.1"/>
    </source>
</evidence>
<feature type="region of interest" description="Disordered" evidence="9">
    <location>
        <begin position="153"/>
        <end position="179"/>
    </location>
</feature>
<proteinExistence type="inferred from homology"/>
<evidence type="ECO:0000256" key="9">
    <source>
        <dbReference type="SAM" id="MobiDB-lite"/>
    </source>
</evidence>
<evidence type="ECO:0000256" key="10">
    <source>
        <dbReference type="SAM" id="Phobius"/>
    </source>
</evidence>
<keyword evidence="8" id="KW-0539">Nucleus</keyword>
<comment type="function">
    <text evidence="1">Involved in nucleolar integrity and required for processing of the pre-rRNA for the 60S ribosome subunit.</text>
</comment>
<feature type="region of interest" description="Disordered" evidence="9">
    <location>
        <begin position="1"/>
        <end position="97"/>
    </location>
</feature>
<dbReference type="STRING" id="1448321.A0A317UYB8"/>
<keyword evidence="5" id="KW-0690">Ribosome biogenesis</keyword>
<keyword evidence="10" id="KW-0472">Membrane</keyword>
<keyword evidence="6" id="KW-0698">rRNA processing</keyword>
<protein>
    <recommendedName>
        <fullName evidence="4">rRNA-processing protein cgrA</fullName>
    </recommendedName>
</protein>
<reference evidence="11 12" key="1">
    <citation type="submission" date="2016-12" db="EMBL/GenBank/DDBJ databases">
        <title>The genomes of Aspergillus section Nigri reveals drivers in fungal speciation.</title>
        <authorList>
            <consortium name="DOE Joint Genome Institute"/>
            <person name="Vesth T.C."/>
            <person name="Nybo J."/>
            <person name="Theobald S."/>
            <person name="Brandl J."/>
            <person name="Frisvad J.C."/>
            <person name="Nielsen K.F."/>
            <person name="Lyhne E.K."/>
            <person name="Kogle M.E."/>
            <person name="Kuo A."/>
            <person name="Riley R."/>
            <person name="Clum A."/>
            <person name="Nolan M."/>
            <person name="Lipzen A."/>
            <person name="Salamov A."/>
            <person name="Henrissat B."/>
            <person name="Wiebenga A."/>
            <person name="De Vries R.P."/>
            <person name="Grigoriev I.V."/>
            <person name="Mortensen U.H."/>
            <person name="Andersen M.R."/>
            <person name="Baker S.E."/>
        </authorList>
    </citation>
    <scope>NUCLEOTIDE SEQUENCE [LARGE SCALE GENOMIC DNA]</scope>
    <source>
        <strain evidence="11 12">CBS 117.55</strain>
    </source>
</reference>
<comment type="subcellular location">
    <subcellularLocation>
        <location evidence="2">Nucleus</location>
        <location evidence="2">Nucleolus</location>
    </subcellularLocation>
</comment>